<evidence type="ECO:0000259" key="5">
    <source>
        <dbReference type="Pfam" id="PF08669"/>
    </source>
</evidence>
<dbReference type="EMBL" id="FRXO01000011">
    <property type="protein sequence ID" value="SHO67220.1"/>
    <property type="molecule type" value="Genomic_DNA"/>
</dbReference>
<dbReference type="InterPro" id="IPR027266">
    <property type="entry name" value="TrmE/GcvT-like"/>
</dbReference>
<dbReference type="SUPFAM" id="SSF103025">
    <property type="entry name" value="Folate-binding domain"/>
    <property type="match status" value="2"/>
</dbReference>
<dbReference type="InterPro" id="IPR042204">
    <property type="entry name" value="2Fe-2S-bd_N"/>
</dbReference>
<dbReference type="Gene3D" id="3.10.20.440">
    <property type="entry name" value="2Fe-2S iron-sulphur cluster binding domain, sarcosine oxidase, alpha subunit, N-terminal domain"/>
    <property type="match status" value="1"/>
</dbReference>
<dbReference type="SUPFAM" id="SSF51905">
    <property type="entry name" value="FAD/NAD(P)-binding domain"/>
    <property type="match status" value="1"/>
</dbReference>
<dbReference type="GO" id="GO:0008115">
    <property type="term" value="F:sarcosine oxidase activity"/>
    <property type="evidence" value="ECO:0007669"/>
    <property type="project" value="InterPro"/>
</dbReference>
<comment type="similarity">
    <text evidence="1">Belongs to the GcvT family.</text>
</comment>
<dbReference type="AlphaFoldDB" id="A0A1M7ZQN1"/>
<feature type="domain" description="SoxA A3" evidence="6">
    <location>
        <begin position="502"/>
        <end position="585"/>
    </location>
</feature>
<dbReference type="InterPro" id="IPR006277">
    <property type="entry name" value="Sarcosine_oxidase_asu"/>
</dbReference>
<dbReference type="OrthoDB" id="5287468at2"/>
<keyword evidence="8" id="KW-1185">Reference proteome</keyword>
<evidence type="ECO:0000256" key="1">
    <source>
        <dbReference type="ARBA" id="ARBA00008609"/>
    </source>
</evidence>
<sequence length="1174" mass="121868">MTSFRLPNGGRIDRGRTLAFRFDGEALSGHPGDTLASALLAGGRVLMGRSFKYHRPRGVYTAGAAEPNALVTVGSGGRRAPNTRATMVELTDGLVAESQNRWPSLGFDLGAASGLVAPFLSAGFYYKTFMWPAGFWEKLYEPLIRRAAGLGRAGIDPDPDRYEKTWAHCDLLVIGAGPTGLAAALTAGRAGANVIVMDEGSEPGGSLLAESATVGDLAADRFLAGTLAELDGLDNVRVLPRTTVFGWYDDMVFGAVERIGAPEGASPTAPAERLWRVAARRAVLATGAEERPLVFGGNDRPGVMQAGAAIGYARRYGVAVGRRVAVFANGDAGARAAADLAAAGIDVVALIDSRAESRTASLPGVERCLAGAVVTGTFGRKGLTGLAIRDGSRTERIAVDALAVSGGFSPRIHLACHRGAKPRWSEDHGAFLAPADLGGLRPAGAAAGETTLAACLADGAAAAVALLADLGRTAAPAAFPVIGGDWSPAPARPLWQVPGAQGKAFVDFQNDVHTGDLALAVREGYGHVELAKRYTTNGMATDQGKLSNLNAIGILAQARGVSPAEVGTTTFRPFYTPVSFGALAGPARGPQFQPVRRSPLHGWAERHGALFVEAGLWYRSAYFPRPGETEWRESVDREALAVRRDAGLCDVSTLGKIEIAGPDAALLLDRVYCNAFASLPVGKARYGLMLREDGFVYDDGTTSRFGDGHFFMTTTTAQAAGVLAHLEFAAQVLWPDLDVRIASVTDQWAQMAIAGPKSRAILQAAVDEDISEGAMPALGAQEVTLFGGRIAARLFRISFSGELAYELAVPAGDGAAVAEALMQIGAPHGLTPYGTEAMGVLRIEKGHVTHAEINGTVTPQDLGLGRMVSKTKPDFIGKAMLVREGLQAADRPALVGVRPLDAGAAFKAGAHILPKGAAPSLESDLGYVTSSCFSPHIGTTIGLALVSGGRERHGEEVVVWNALAGSFVPAVLTEPVFVNSGGDELDRPASLVAPVDTGEMGREPALPASPLGDPGTVVLTALPDGHVLQILAPPAMDAGGLAPRLAAAGNRSPHAVRGLAPGQWLVVGDAPLSAEEVRAKASALADVATVLDQSHGRVRLSLSGPMAEAVLARGSGLDVSRASFPVGRCGQTLFGAIGIHLTRVGTEAFEIMVLRSYAGSLWRALAPLVEAPAG</sequence>
<feature type="domain" description="Aminomethyltransferase C-terminal" evidence="5">
    <location>
        <begin position="894"/>
        <end position="978"/>
    </location>
</feature>
<dbReference type="InterPro" id="IPR028896">
    <property type="entry name" value="GcvT/YgfZ/DmdA"/>
</dbReference>
<dbReference type="InterPro" id="IPR007375">
    <property type="entry name" value="SoxG"/>
</dbReference>
<evidence type="ECO:0000256" key="2">
    <source>
        <dbReference type="ARBA" id="ARBA00023002"/>
    </source>
</evidence>
<dbReference type="SUPFAM" id="SSF101790">
    <property type="entry name" value="Aminomethyltransferase beta-barrel domain"/>
    <property type="match status" value="1"/>
</dbReference>
<dbReference type="NCBIfam" id="TIGR01372">
    <property type="entry name" value="soxA"/>
    <property type="match status" value="1"/>
</dbReference>
<dbReference type="InterPro" id="IPR029043">
    <property type="entry name" value="GcvT/YgfZ_C"/>
</dbReference>
<protein>
    <submittedName>
        <fullName evidence="7">N-methylglutamate dehydrogenase subunit C</fullName>
    </submittedName>
</protein>
<name>A0A1M7ZQN1_9HYPH</name>
<dbReference type="Pfam" id="PF13510">
    <property type="entry name" value="Fer2_4"/>
    <property type="match status" value="1"/>
</dbReference>
<dbReference type="PANTHER" id="PTHR43757">
    <property type="entry name" value="AMINOMETHYLTRANSFERASE"/>
    <property type="match status" value="1"/>
</dbReference>
<proteinExistence type="inferred from homology"/>
<feature type="domain" description="GCVT N-terminal" evidence="3">
    <location>
        <begin position="600"/>
        <end position="872"/>
    </location>
</feature>
<organism evidence="7 8">
    <name type="scientific">Pseudoxanthobacter soli DSM 19599</name>
    <dbReference type="NCBI Taxonomy" id="1123029"/>
    <lineage>
        <taxon>Bacteria</taxon>
        <taxon>Pseudomonadati</taxon>
        <taxon>Pseudomonadota</taxon>
        <taxon>Alphaproteobacteria</taxon>
        <taxon>Hyphomicrobiales</taxon>
        <taxon>Segnochrobactraceae</taxon>
        <taxon>Pseudoxanthobacter</taxon>
    </lineage>
</organism>
<dbReference type="Pfam" id="PF01571">
    <property type="entry name" value="GCV_T"/>
    <property type="match status" value="1"/>
</dbReference>
<evidence type="ECO:0000259" key="3">
    <source>
        <dbReference type="Pfam" id="PF01571"/>
    </source>
</evidence>
<gene>
    <name evidence="7" type="ORF">SAMN02745172_03893</name>
</gene>
<dbReference type="PRINTS" id="PR00469">
    <property type="entry name" value="PNDRDTASEII"/>
</dbReference>
<dbReference type="Proteomes" id="UP000186406">
    <property type="component" value="Unassembled WGS sequence"/>
</dbReference>
<keyword evidence="2" id="KW-0560">Oxidoreductase</keyword>
<dbReference type="InterPro" id="IPR013977">
    <property type="entry name" value="GcvT_C"/>
</dbReference>
<dbReference type="PANTHER" id="PTHR43757:SF2">
    <property type="entry name" value="AMINOMETHYLTRANSFERASE, MITOCHONDRIAL"/>
    <property type="match status" value="1"/>
</dbReference>
<dbReference type="Pfam" id="PF08669">
    <property type="entry name" value="GCV_T_C"/>
    <property type="match status" value="1"/>
</dbReference>
<evidence type="ECO:0000313" key="7">
    <source>
        <dbReference type="EMBL" id="SHO67220.1"/>
    </source>
</evidence>
<accession>A0A1M7ZQN1</accession>
<dbReference type="Pfam" id="PF04268">
    <property type="entry name" value="SoxG"/>
    <property type="match status" value="1"/>
</dbReference>
<evidence type="ECO:0000259" key="6">
    <source>
        <dbReference type="Pfam" id="PF17806"/>
    </source>
</evidence>
<evidence type="ECO:0000259" key="4">
    <source>
        <dbReference type="Pfam" id="PF07992"/>
    </source>
</evidence>
<dbReference type="PRINTS" id="PR00368">
    <property type="entry name" value="FADPNR"/>
</dbReference>
<evidence type="ECO:0000313" key="8">
    <source>
        <dbReference type="Proteomes" id="UP000186406"/>
    </source>
</evidence>
<dbReference type="GO" id="GO:0046653">
    <property type="term" value="P:tetrahydrofolate metabolic process"/>
    <property type="evidence" value="ECO:0007669"/>
    <property type="project" value="InterPro"/>
</dbReference>
<dbReference type="Gene3D" id="3.50.50.60">
    <property type="entry name" value="FAD/NAD(P)-binding domain"/>
    <property type="match status" value="1"/>
</dbReference>
<dbReference type="InterPro" id="IPR023753">
    <property type="entry name" value="FAD/NAD-binding_dom"/>
</dbReference>
<dbReference type="InterPro" id="IPR036188">
    <property type="entry name" value="FAD/NAD-bd_sf"/>
</dbReference>
<dbReference type="Pfam" id="PF17806">
    <property type="entry name" value="SO_alpha_A3"/>
    <property type="match status" value="1"/>
</dbReference>
<dbReference type="Pfam" id="PF07992">
    <property type="entry name" value="Pyr_redox_2"/>
    <property type="match status" value="1"/>
</dbReference>
<dbReference type="STRING" id="1123029.SAMN02745172_03893"/>
<dbReference type="InterPro" id="IPR041117">
    <property type="entry name" value="SoxA_A3"/>
</dbReference>
<reference evidence="7 8" key="1">
    <citation type="submission" date="2016-12" db="EMBL/GenBank/DDBJ databases">
        <authorList>
            <person name="Song W.-J."/>
            <person name="Kurnit D.M."/>
        </authorList>
    </citation>
    <scope>NUCLEOTIDE SEQUENCE [LARGE SCALE GENOMIC DNA]</scope>
    <source>
        <strain evidence="7 8">DSM 19599</strain>
    </source>
</reference>
<feature type="domain" description="FAD/NAD(P)-binding" evidence="4">
    <location>
        <begin position="170"/>
        <end position="356"/>
    </location>
</feature>
<dbReference type="Gene3D" id="3.30.1360.120">
    <property type="entry name" value="Probable tRNA modification gtpase trme, domain 1"/>
    <property type="match status" value="2"/>
</dbReference>
<dbReference type="InterPro" id="IPR006222">
    <property type="entry name" value="GCVT_N"/>
</dbReference>